<dbReference type="Proteomes" id="UP000053989">
    <property type="component" value="Unassembled WGS sequence"/>
</dbReference>
<keyword evidence="2" id="KW-1185">Reference proteome</keyword>
<dbReference type="InParanoid" id="A0A0C3AXX8"/>
<dbReference type="STRING" id="1036808.A0A0C3AXX8"/>
<evidence type="ECO:0000313" key="1">
    <source>
        <dbReference type="EMBL" id="KIM69837.1"/>
    </source>
</evidence>
<dbReference type="HOGENOM" id="CLU_004552_8_1_1"/>
<accession>A0A0C3AXX8</accession>
<gene>
    <name evidence="1" type="ORF">SCLCIDRAFT_94511</name>
</gene>
<feature type="non-terminal residue" evidence="1">
    <location>
        <position position="66"/>
    </location>
</feature>
<dbReference type="EMBL" id="KN822006">
    <property type="protein sequence ID" value="KIM69837.1"/>
    <property type="molecule type" value="Genomic_DNA"/>
</dbReference>
<reference evidence="1 2" key="1">
    <citation type="submission" date="2014-04" db="EMBL/GenBank/DDBJ databases">
        <authorList>
            <consortium name="DOE Joint Genome Institute"/>
            <person name="Kuo A."/>
            <person name="Kohler A."/>
            <person name="Nagy L.G."/>
            <person name="Floudas D."/>
            <person name="Copeland A."/>
            <person name="Barry K.W."/>
            <person name="Cichocki N."/>
            <person name="Veneault-Fourrey C."/>
            <person name="LaButti K."/>
            <person name="Lindquist E.A."/>
            <person name="Lipzen A."/>
            <person name="Lundell T."/>
            <person name="Morin E."/>
            <person name="Murat C."/>
            <person name="Sun H."/>
            <person name="Tunlid A."/>
            <person name="Henrissat B."/>
            <person name="Grigoriev I.V."/>
            <person name="Hibbett D.S."/>
            <person name="Martin F."/>
            <person name="Nordberg H.P."/>
            <person name="Cantor M.N."/>
            <person name="Hua S.X."/>
        </authorList>
    </citation>
    <scope>NUCLEOTIDE SEQUENCE [LARGE SCALE GENOMIC DNA]</scope>
    <source>
        <strain evidence="1 2">Foug A</strain>
    </source>
</reference>
<name>A0A0C3AXX8_9AGAM</name>
<sequence length="66" mass="7470">LPHMLISHGLFPTVPTQPWMAVSVDLLSFFHALFEHSCDTIHTLTSALGTYYSRQGFHVMDHKVSD</sequence>
<dbReference type="AlphaFoldDB" id="A0A0C3AXX8"/>
<evidence type="ECO:0000313" key="2">
    <source>
        <dbReference type="Proteomes" id="UP000053989"/>
    </source>
</evidence>
<protein>
    <submittedName>
        <fullName evidence="1">Uncharacterized protein</fullName>
    </submittedName>
</protein>
<dbReference type="OrthoDB" id="2647060at2759"/>
<reference evidence="2" key="2">
    <citation type="submission" date="2015-01" db="EMBL/GenBank/DDBJ databases">
        <title>Evolutionary Origins and Diversification of the Mycorrhizal Mutualists.</title>
        <authorList>
            <consortium name="DOE Joint Genome Institute"/>
            <consortium name="Mycorrhizal Genomics Consortium"/>
            <person name="Kohler A."/>
            <person name="Kuo A."/>
            <person name="Nagy L.G."/>
            <person name="Floudas D."/>
            <person name="Copeland A."/>
            <person name="Barry K.W."/>
            <person name="Cichocki N."/>
            <person name="Veneault-Fourrey C."/>
            <person name="LaButti K."/>
            <person name="Lindquist E.A."/>
            <person name="Lipzen A."/>
            <person name="Lundell T."/>
            <person name="Morin E."/>
            <person name="Murat C."/>
            <person name="Riley R."/>
            <person name="Ohm R."/>
            <person name="Sun H."/>
            <person name="Tunlid A."/>
            <person name="Henrissat B."/>
            <person name="Grigoriev I.V."/>
            <person name="Hibbett D.S."/>
            <person name="Martin F."/>
        </authorList>
    </citation>
    <scope>NUCLEOTIDE SEQUENCE [LARGE SCALE GENOMIC DNA]</scope>
    <source>
        <strain evidence="2">Foug A</strain>
    </source>
</reference>
<organism evidence="1 2">
    <name type="scientific">Scleroderma citrinum Foug A</name>
    <dbReference type="NCBI Taxonomy" id="1036808"/>
    <lineage>
        <taxon>Eukaryota</taxon>
        <taxon>Fungi</taxon>
        <taxon>Dikarya</taxon>
        <taxon>Basidiomycota</taxon>
        <taxon>Agaricomycotina</taxon>
        <taxon>Agaricomycetes</taxon>
        <taxon>Agaricomycetidae</taxon>
        <taxon>Boletales</taxon>
        <taxon>Sclerodermatineae</taxon>
        <taxon>Sclerodermataceae</taxon>
        <taxon>Scleroderma</taxon>
    </lineage>
</organism>
<proteinExistence type="predicted"/>
<feature type="non-terminal residue" evidence="1">
    <location>
        <position position="1"/>
    </location>
</feature>